<sequence length="64" mass="6922">MVWLNGEPKPLEGKTLKEVLEALGVEPERVAVLLNGEAYSGRELPPHVLQEGDEVEVVALMQGG</sequence>
<dbReference type="AlphaFoldDB" id="A0A1J0LUX0"/>
<reference evidence="1" key="2">
    <citation type="journal article" date="2017" name="Stand. Genomic Sci.">
        <title>Complete genome sequence of Thermus brockianus GE-1 reveals key enzymes of xylan/xylose metabolism.</title>
        <authorList>
            <person name="Schaefers C."/>
            <person name="Blank S."/>
            <person name="Wiebusch S."/>
            <person name="Elleuche S."/>
            <person name="Antranikian G."/>
        </authorList>
    </citation>
    <scope>NUCLEOTIDE SEQUENCE</scope>
    <source>
        <strain evidence="1">GE-1</strain>
    </source>
</reference>
<dbReference type="NCBIfam" id="TIGR01683">
    <property type="entry name" value="thiS"/>
    <property type="match status" value="1"/>
</dbReference>
<reference evidence="2 4" key="3">
    <citation type="journal article" date="2022" name="Microbiol. Resour. Announc.">
        <title>Complete Genome Sequences of Thermus Strains Isolated from Senami Hot Spring in Japan.</title>
        <authorList>
            <person name="Miyazaki K."/>
        </authorList>
    </citation>
    <scope>NUCLEOTIDE SEQUENCE [LARGE SCALE GENOMIC DNA]</scope>
    <source>
        <strain evidence="2 4">SNM4-1</strain>
    </source>
</reference>
<dbReference type="SUPFAM" id="SSF54285">
    <property type="entry name" value="MoaD/ThiS"/>
    <property type="match status" value="1"/>
</dbReference>
<evidence type="ECO:0000313" key="3">
    <source>
        <dbReference type="Proteomes" id="UP000182993"/>
    </source>
</evidence>
<dbReference type="Gene3D" id="3.10.20.30">
    <property type="match status" value="1"/>
</dbReference>
<dbReference type="InterPro" id="IPR003749">
    <property type="entry name" value="ThiS/MoaD-like"/>
</dbReference>
<dbReference type="PANTHER" id="PTHR34472:SF1">
    <property type="entry name" value="SULFUR CARRIER PROTEIN THIS"/>
    <property type="match status" value="1"/>
</dbReference>
<accession>A0A1J0LUX0</accession>
<name>A0A1J0LUX0_THEBO</name>
<dbReference type="CDD" id="cd00565">
    <property type="entry name" value="Ubl_ThiS"/>
    <property type="match status" value="1"/>
</dbReference>
<dbReference type="EMBL" id="CP016312">
    <property type="protein sequence ID" value="APD09922.1"/>
    <property type="molecule type" value="Genomic_DNA"/>
</dbReference>
<protein>
    <submittedName>
        <fullName evidence="1">Thiamine biosynthesis protein ThiS</fullName>
    </submittedName>
</protein>
<dbReference type="PANTHER" id="PTHR34472">
    <property type="entry name" value="SULFUR CARRIER PROTEIN THIS"/>
    <property type="match status" value="1"/>
</dbReference>
<dbReference type="InterPro" id="IPR016155">
    <property type="entry name" value="Mopterin_synth/thiamin_S_b"/>
</dbReference>
<dbReference type="KEGG" id="tbc:A0O31_01832"/>
<dbReference type="RefSeq" id="WP_071677556.1">
    <property type="nucleotide sequence ID" value="NZ_AP025593.1"/>
</dbReference>
<reference evidence="3" key="1">
    <citation type="submission" date="2016-06" db="EMBL/GenBank/DDBJ databases">
        <title>Whole genome sequencing of Thermus brockianus strain GE-1.</title>
        <authorList>
            <person name="Schaefers C."/>
            <person name="Blank S."/>
            <person name="Wiebusch S."/>
            <person name="Elleuche S."/>
            <person name="Antranikian G."/>
        </authorList>
    </citation>
    <scope>NUCLEOTIDE SEQUENCE [LARGE SCALE GENOMIC DNA]</scope>
    <source>
        <strain evidence="3">GE-1</strain>
    </source>
</reference>
<dbReference type="Proteomes" id="UP000182993">
    <property type="component" value="Chromosome"/>
</dbReference>
<proteinExistence type="predicted"/>
<dbReference type="InterPro" id="IPR012675">
    <property type="entry name" value="Beta-grasp_dom_sf"/>
</dbReference>
<dbReference type="Pfam" id="PF02597">
    <property type="entry name" value="ThiS"/>
    <property type="match status" value="1"/>
</dbReference>
<keyword evidence="4" id="KW-1185">Reference proteome</keyword>
<evidence type="ECO:0000313" key="4">
    <source>
        <dbReference type="Proteomes" id="UP000831120"/>
    </source>
</evidence>
<dbReference type="OrthoDB" id="33120at2"/>
<gene>
    <name evidence="1" type="ORF">A0O31_01832</name>
    <name evidence="2" type="ORF">TbrSNM41_14950</name>
</gene>
<dbReference type="Proteomes" id="UP000831120">
    <property type="component" value="Chromosome"/>
</dbReference>
<dbReference type="STRING" id="56956.A0O31_01832"/>
<evidence type="ECO:0000313" key="2">
    <source>
        <dbReference type="EMBL" id="BDG16761.1"/>
    </source>
</evidence>
<organism evidence="1 3">
    <name type="scientific">Thermus brockianus</name>
    <dbReference type="NCBI Taxonomy" id="56956"/>
    <lineage>
        <taxon>Bacteria</taxon>
        <taxon>Thermotogati</taxon>
        <taxon>Deinococcota</taxon>
        <taxon>Deinococci</taxon>
        <taxon>Thermales</taxon>
        <taxon>Thermaceae</taxon>
        <taxon>Thermus</taxon>
    </lineage>
</organism>
<dbReference type="EMBL" id="AP025593">
    <property type="protein sequence ID" value="BDG16761.1"/>
    <property type="molecule type" value="Genomic_DNA"/>
</dbReference>
<evidence type="ECO:0000313" key="1">
    <source>
        <dbReference type="EMBL" id="APD09922.1"/>
    </source>
</evidence>
<dbReference type="InterPro" id="IPR010035">
    <property type="entry name" value="Thi_S"/>
</dbReference>